<organism evidence="1 2">
    <name type="scientific">Caenorhabditis tropicalis</name>
    <dbReference type="NCBI Taxonomy" id="1561998"/>
    <lineage>
        <taxon>Eukaryota</taxon>
        <taxon>Metazoa</taxon>
        <taxon>Ecdysozoa</taxon>
        <taxon>Nematoda</taxon>
        <taxon>Chromadorea</taxon>
        <taxon>Rhabditida</taxon>
        <taxon>Rhabditina</taxon>
        <taxon>Rhabditomorpha</taxon>
        <taxon>Rhabditoidea</taxon>
        <taxon>Rhabditidae</taxon>
        <taxon>Peloderinae</taxon>
        <taxon>Caenorhabditis</taxon>
    </lineage>
</organism>
<dbReference type="Proteomes" id="UP000095282">
    <property type="component" value="Unplaced"/>
</dbReference>
<dbReference type="WBParaSite" id="Csp11.Scaffold630.g20211.t1">
    <property type="protein sequence ID" value="Csp11.Scaffold630.g20211.t1"/>
    <property type="gene ID" value="Csp11.Scaffold630.g20211"/>
</dbReference>
<keyword evidence="1" id="KW-1185">Reference proteome</keyword>
<dbReference type="AlphaFoldDB" id="A0A1I7UX45"/>
<reference evidence="2" key="1">
    <citation type="submission" date="2016-11" db="UniProtKB">
        <authorList>
            <consortium name="WormBaseParasite"/>
        </authorList>
    </citation>
    <scope>IDENTIFICATION</scope>
</reference>
<accession>A0A1I7UX45</accession>
<evidence type="ECO:0000313" key="2">
    <source>
        <dbReference type="WBParaSite" id="Csp11.Scaffold630.g20211.t1"/>
    </source>
</evidence>
<proteinExistence type="predicted"/>
<evidence type="ECO:0000313" key="1">
    <source>
        <dbReference type="Proteomes" id="UP000095282"/>
    </source>
</evidence>
<sequence>MEKHEDVLEMTSQFMEANEVEEFTNIDGNMLVQPNEDLFFKLNEKQGNLLVENVQEVRRYDGATNEERRPDVVITERYSGCSYPPPTMKIIEEKGIQVDPIETVVDKLEKGDGHVAVGRIRPLSRHSLFFILFINKPV</sequence>
<protein>
    <submittedName>
        <fullName evidence="2">Phosphoenolpyruvate carboxykinase</fullName>
    </submittedName>
</protein>
<name>A0A1I7UX45_9PELO</name>